<sequence length="187" mass="21221">MKRSLIIALIASIALLVLIPFSYSHLNASSNQYQGAEQSEIANQPLQRTNLTIVQAESESIEATDIANVMNQFMDQLVQDTNDDYEVKQYDSLKALKDSFSDIAAPKVVNQFVDHYYAERDGKLYINPTETPPWFVEGESFEQTTTDEGHVVIEQTNTTELDGQYTIVIELQLKDNGQPYIMDIQYK</sequence>
<dbReference type="Proteomes" id="UP001549167">
    <property type="component" value="Unassembled WGS sequence"/>
</dbReference>
<gene>
    <name evidence="1" type="ORF">ABID56_001723</name>
</gene>
<evidence type="ECO:0000313" key="2">
    <source>
        <dbReference type="Proteomes" id="UP001549167"/>
    </source>
</evidence>
<accession>A0ABV2KVJ8</accession>
<proteinExistence type="predicted"/>
<comment type="caution">
    <text evidence="1">The sequence shown here is derived from an EMBL/GenBank/DDBJ whole genome shotgun (WGS) entry which is preliminary data.</text>
</comment>
<name>A0ABV2KVJ8_9BACI</name>
<dbReference type="EMBL" id="JBEPMX010000008">
    <property type="protein sequence ID" value="MET3683614.1"/>
    <property type="molecule type" value="Genomic_DNA"/>
</dbReference>
<evidence type="ECO:0000313" key="1">
    <source>
        <dbReference type="EMBL" id="MET3683614.1"/>
    </source>
</evidence>
<dbReference type="RefSeq" id="WP_354220181.1">
    <property type="nucleotide sequence ID" value="NZ_JBEPMX010000008.1"/>
</dbReference>
<reference evidence="1 2" key="1">
    <citation type="submission" date="2024-06" db="EMBL/GenBank/DDBJ databases">
        <title>Genomic Encyclopedia of Type Strains, Phase IV (KMG-IV): sequencing the most valuable type-strain genomes for metagenomic binning, comparative biology and taxonomic classification.</title>
        <authorList>
            <person name="Goeker M."/>
        </authorList>
    </citation>
    <scope>NUCLEOTIDE SEQUENCE [LARGE SCALE GENOMIC DNA]</scope>
    <source>
        <strain evidence="1 2">DSM 23520</strain>
    </source>
</reference>
<protein>
    <submittedName>
        <fullName evidence="1">Uncharacterized protein</fullName>
    </submittedName>
</protein>
<organism evidence="1 2">
    <name type="scientific">Alkalibacillus flavidus</name>
    <dbReference type="NCBI Taxonomy" id="546021"/>
    <lineage>
        <taxon>Bacteria</taxon>
        <taxon>Bacillati</taxon>
        <taxon>Bacillota</taxon>
        <taxon>Bacilli</taxon>
        <taxon>Bacillales</taxon>
        <taxon>Bacillaceae</taxon>
        <taxon>Alkalibacillus</taxon>
    </lineage>
</organism>
<keyword evidence="2" id="KW-1185">Reference proteome</keyword>